<dbReference type="EMBL" id="JACBAF010001893">
    <property type="protein sequence ID" value="KAF7171974.1"/>
    <property type="molecule type" value="Genomic_DNA"/>
</dbReference>
<evidence type="ECO:0000256" key="4">
    <source>
        <dbReference type="ARBA" id="ARBA00023157"/>
    </source>
</evidence>
<evidence type="ECO:0000313" key="6">
    <source>
        <dbReference type="EMBL" id="KAF7134054.1"/>
    </source>
</evidence>
<evidence type="ECO:0000256" key="1">
    <source>
        <dbReference type="ARBA" id="ARBA00010446"/>
    </source>
</evidence>
<evidence type="ECO:0000256" key="2">
    <source>
        <dbReference type="ARBA" id="ARBA00022525"/>
    </source>
</evidence>
<proteinExistence type="inferred from homology"/>
<dbReference type="AlphaFoldDB" id="A0A8H6V1J5"/>
<dbReference type="PROSITE" id="PS00956">
    <property type="entry name" value="HYDROPHOBIN"/>
    <property type="match status" value="1"/>
</dbReference>
<name>A0A8H6V1J5_9EURO</name>
<evidence type="ECO:0000313" key="9">
    <source>
        <dbReference type="Proteomes" id="UP000662466"/>
    </source>
</evidence>
<dbReference type="InterPro" id="IPR019778">
    <property type="entry name" value="Class_I_Hydrophobin_CS"/>
</dbReference>
<organism evidence="7 9">
    <name type="scientific">Aspergillus hiratsukae</name>
    <dbReference type="NCBI Taxonomy" id="1194566"/>
    <lineage>
        <taxon>Eukaryota</taxon>
        <taxon>Fungi</taxon>
        <taxon>Dikarya</taxon>
        <taxon>Ascomycota</taxon>
        <taxon>Pezizomycotina</taxon>
        <taxon>Eurotiomycetes</taxon>
        <taxon>Eurotiomycetidae</taxon>
        <taxon>Eurotiales</taxon>
        <taxon>Aspergillaceae</taxon>
        <taxon>Aspergillus</taxon>
        <taxon>Aspergillus subgen. Fumigati</taxon>
    </lineage>
</organism>
<evidence type="ECO:0000256" key="5">
    <source>
        <dbReference type="RuleBase" id="RU365009"/>
    </source>
</evidence>
<reference evidence="7" key="1">
    <citation type="submission" date="2020-06" db="EMBL/GenBank/DDBJ databases">
        <title>Draft genome sequences of strains closely related to Aspergillus parafelis and Aspergillus hiratsukae.</title>
        <authorList>
            <person name="Dos Santos R.A.C."/>
            <person name="Rivero-Menendez O."/>
            <person name="Steenwyk J.L."/>
            <person name="Mead M.E."/>
            <person name="Goldman G.H."/>
            <person name="Alastruey-Izquierdo A."/>
            <person name="Rokas A."/>
        </authorList>
    </citation>
    <scope>NUCLEOTIDE SEQUENCE</scope>
    <source>
        <strain evidence="6">CNM-CM5793</strain>
        <strain evidence="7">CNM-CM6106</strain>
    </source>
</reference>
<dbReference type="Proteomes" id="UP000662466">
    <property type="component" value="Unassembled WGS sequence"/>
</dbReference>
<comment type="subcellular location">
    <subcellularLocation>
        <location evidence="5">Secreted</location>
        <location evidence="5">Cell wall</location>
    </subcellularLocation>
</comment>
<evidence type="ECO:0000313" key="8">
    <source>
        <dbReference type="Proteomes" id="UP000630445"/>
    </source>
</evidence>
<keyword evidence="3 5" id="KW-0732">Signal</keyword>
<evidence type="ECO:0000313" key="7">
    <source>
        <dbReference type="EMBL" id="KAF7171974.1"/>
    </source>
</evidence>
<keyword evidence="2 5" id="KW-0964">Secreted</keyword>
<comment type="caution">
    <text evidence="7">The sequence shown here is derived from an EMBL/GenBank/DDBJ whole genome shotgun (WGS) entry which is preliminary data.</text>
</comment>
<feature type="signal peptide" evidence="5">
    <location>
        <begin position="1"/>
        <end position="18"/>
    </location>
</feature>
<dbReference type="Proteomes" id="UP000630445">
    <property type="component" value="Unassembled WGS sequence"/>
</dbReference>
<evidence type="ECO:0000256" key="3">
    <source>
        <dbReference type="ARBA" id="ARBA00022729"/>
    </source>
</evidence>
<accession>A0A8H6V1J5</accession>
<dbReference type="OrthoDB" id="4225815at2759"/>
<keyword evidence="8" id="KW-1185">Reference proteome</keyword>
<dbReference type="EMBL" id="JACBAD010001772">
    <property type="protein sequence ID" value="KAF7134054.1"/>
    <property type="molecule type" value="Genomic_DNA"/>
</dbReference>
<keyword evidence="4 5" id="KW-1015">Disulfide bond</keyword>
<dbReference type="GO" id="GO:0009277">
    <property type="term" value="C:fungal-type cell wall"/>
    <property type="evidence" value="ECO:0007669"/>
    <property type="project" value="InterPro"/>
</dbReference>
<sequence>MKFTTSIAALLLAISAAAMEVSERGVTGWGGDYPTLPSDMTITEAASKCGDQAQLSCCNKAKRTGDVTDMGGLLKNALGGGSGNSPVEIFDQCSKLDVKVAVLAVPIHDILNQECKQNVACCQSNPGDASGNLLGADLACVALGSVL</sequence>
<dbReference type="SMART" id="SM00075">
    <property type="entry name" value="HYDRO"/>
    <property type="match status" value="1"/>
</dbReference>
<protein>
    <recommendedName>
        <fullName evidence="5">Hydrophobin</fullName>
    </recommendedName>
</protein>
<dbReference type="Pfam" id="PF01185">
    <property type="entry name" value="Hydrophobin"/>
    <property type="match status" value="1"/>
</dbReference>
<gene>
    <name evidence="6" type="ORF">CNMCM5793_005634</name>
    <name evidence="7" type="ORF">CNMCM6106_006280</name>
</gene>
<dbReference type="InterPro" id="IPR001338">
    <property type="entry name" value="Class_I_Hydrophobin"/>
</dbReference>
<feature type="chain" id="PRO_5035336594" description="Hydrophobin" evidence="5">
    <location>
        <begin position="19"/>
        <end position="147"/>
    </location>
</feature>
<dbReference type="GO" id="GO:0005199">
    <property type="term" value="F:structural constituent of cell wall"/>
    <property type="evidence" value="ECO:0007669"/>
    <property type="project" value="InterPro"/>
</dbReference>
<comment type="similarity">
    <text evidence="1 5">Belongs to the fungal hydrophobin family.</text>
</comment>
<keyword evidence="5" id="KW-0134">Cell wall</keyword>